<gene>
    <name evidence="4" type="ORF">BDA99DRAFT_581605</name>
</gene>
<evidence type="ECO:0000256" key="2">
    <source>
        <dbReference type="SAM" id="SignalP"/>
    </source>
</evidence>
<dbReference type="InterPro" id="IPR029058">
    <property type="entry name" value="AB_hydrolase_fold"/>
</dbReference>
<evidence type="ECO:0000259" key="3">
    <source>
        <dbReference type="Pfam" id="PF01764"/>
    </source>
</evidence>
<evidence type="ECO:0000313" key="5">
    <source>
        <dbReference type="Proteomes" id="UP001209540"/>
    </source>
</evidence>
<dbReference type="InterPro" id="IPR002921">
    <property type="entry name" value="Fungal_lipase-type"/>
</dbReference>
<dbReference type="Pfam" id="PF01764">
    <property type="entry name" value="Lipase_3"/>
    <property type="match status" value="1"/>
</dbReference>
<dbReference type="SUPFAM" id="SSF53474">
    <property type="entry name" value="alpha/beta-Hydrolases"/>
    <property type="match status" value="1"/>
</dbReference>
<dbReference type="GO" id="GO:0006629">
    <property type="term" value="P:lipid metabolic process"/>
    <property type="evidence" value="ECO:0007669"/>
    <property type="project" value="InterPro"/>
</dbReference>
<keyword evidence="2" id="KW-0732">Signal</keyword>
<dbReference type="Proteomes" id="UP001209540">
    <property type="component" value="Unassembled WGS sequence"/>
</dbReference>
<dbReference type="CDD" id="cd00519">
    <property type="entry name" value="Lipase_3"/>
    <property type="match status" value="1"/>
</dbReference>
<reference evidence="4" key="2">
    <citation type="submission" date="2023-02" db="EMBL/GenBank/DDBJ databases">
        <authorList>
            <consortium name="DOE Joint Genome Institute"/>
            <person name="Mondo S.J."/>
            <person name="Chang Y."/>
            <person name="Wang Y."/>
            <person name="Ahrendt S."/>
            <person name="Andreopoulos W."/>
            <person name="Barry K."/>
            <person name="Beard J."/>
            <person name="Benny G.L."/>
            <person name="Blankenship S."/>
            <person name="Bonito G."/>
            <person name="Cuomo C."/>
            <person name="Desiro A."/>
            <person name="Gervers K.A."/>
            <person name="Hundley H."/>
            <person name="Kuo A."/>
            <person name="LaButti K."/>
            <person name="Lang B.F."/>
            <person name="Lipzen A."/>
            <person name="O'Donnell K."/>
            <person name="Pangilinan J."/>
            <person name="Reynolds N."/>
            <person name="Sandor L."/>
            <person name="Smith M.W."/>
            <person name="Tsang A."/>
            <person name="Grigoriev I.V."/>
            <person name="Stajich J.E."/>
            <person name="Spatafora J.W."/>
        </authorList>
    </citation>
    <scope>NUCLEOTIDE SEQUENCE</scope>
    <source>
        <strain evidence="4">RSA 2281</strain>
    </source>
</reference>
<accession>A0AAD5K9N3</accession>
<sequence length="290" mass="32861">MKFFSTLAVATYFILPVVNAIPLLNKRQANFRLATAEEETLQRYYMTLAGNAYCPTVIPGGKWQCPNCNRTENMEIVQTFVTPVHDTNAMVVRDDVLRRIIVTFRGSQSQANFDADNDWRLIAYPLSDGARVHRGFYNSYEEIADQIIPVIEQQVEQYPDYTLAATGHSLGGATSLLCALDLQNRGFDVELFSQGSPRVGDREFAQYIVDTGLKYTRLTNKRDLFVDIPPTLLGYRHAGEEYWIRADEKIQVCANGLETDYCYNSGTGRKTVEDHMNYFELTSNGECPDV</sequence>
<reference evidence="4" key="1">
    <citation type="journal article" date="2022" name="IScience">
        <title>Evolution of zygomycete secretomes and the origins of terrestrial fungal ecologies.</title>
        <authorList>
            <person name="Chang Y."/>
            <person name="Wang Y."/>
            <person name="Mondo S."/>
            <person name="Ahrendt S."/>
            <person name="Andreopoulos W."/>
            <person name="Barry K."/>
            <person name="Beard J."/>
            <person name="Benny G.L."/>
            <person name="Blankenship S."/>
            <person name="Bonito G."/>
            <person name="Cuomo C."/>
            <person name="Desiro A."/>
            <person name="Gervers K.A."/>
            <person name="Hundley H."/>
            <person name="Kuo A."/>
            <person name="LaButti K."/>
            <person name="Lang B.F."/>
            <person name="Lipzen A."/>
            <person name="O'Donnell K."/>
            <person name="Pangilinan J."/>
            <person name="Reynolds N."/>
            <person name="Sandor L."/>
            <person name="Smith M.E."/>
            <person name="Tsang A."/>
            <person name="Grigoriev I.V."/>
            <person name="Stajich J.E."/>
            <person name="Spatafora J.W."/>
        </authorList>
    </citation>
    <scope>NUCLEOTIDE SEQUENCE</scope>
    <source>
        <strain evidence="4">RSA 2281</strain>
    </source>
</reference>
<comment type="caution">
    <text evidence="4">The sequence shown here is derived from an EMBL/GenBank/DDBJ whole genome shotgun (WGS) entry which is preliminary data.</text>
</comment>
<evidence type="ECO:0000256" key="1">
    <source>
        <dbReference type="ARBA" id="ARBA00022801"/>
    </source>
</evidence>
<dbReference type="InterPro" id="IPR051299">
    <property type="entry name" value="AB_hydrolase_lip/est"/>
</dbReference>
<dbReference type="EMBL" id="JAIXMP010000014">
    <property type="protein sequence ID" value="KAI9262409.1"/>
    <property type="molecule type" value="Genomic_DNA"/>
</dbReference>
<feature type="domain" description="Fungal lipase-type" evidence="3">
    <location>
        <begin position="101"/>
        <end position="231"/>
    </location>
</feature>
<evidence type="ECO:0000313" key="4">
    <source>
        <dbReference type="EMBL" id="KAI9262409.1"/>
    </source>
</evidence>
<protein>
    <submittedName>
        <fullName evidence="4">Alpha/Beta hydrolase protein</fullName>
    </submittedName>
</protein>
<name>A0AAD5K9N3_9FUNG</name>
<proteinExistence type="predicted"/>
<feature type="signal peptide" evidence="2">
    <location>
        <begin position="1"/>
        <end position="20"/>
    </location>
</feature>
<dbReference type="Gene3D" id="3.40.50.1820">
    <property type="entry name" value="alpha/beta hydrolase"/>
    <property type="match status" value="1"/>
</dbReference>
<dbReference type="AlphaFoldDB" id="A0AAD5K9N3"/>
<dbReference type="PANTHER" id="PTHR46640:SF3">
    <property type="entry name" value="LIPASE LIH1-RELATED"/>
    <property type="match status" value="1"/>
</dbReference>
<organism evidence="4 5">
    <name type="scientific">Phascolomyces articulosus</name>
    <dbReference type="NCBI Taxonomy" id="60185"/>
    <lineage>
        <taxon>Eukaryota</taxon>
        <taxon>Fungi</taxon>
        <taxon>Fungi incertae sedis</taxon>
        <taxon>Mucoromycota</taxon>
        <taxon>Mucoromycotina</taxon>
        <taxon>Mucoromycetes</taxon>
        <taxon>Mucorales</taxon>
        <taxon>Lichtheimiaceae</taxon>
        <taxon>Phascolomyces</taxon>
    </lineage>
</organism>
<keyword evidence="1 4" id="KW-0378">Hydrolase</keyword>
<feature type="chain" id="PRO_5042215653" evidence="2">
    <location>
        <begin position="21"/>
        <end position="290"/>
    </location>
</feature>
<dbReference type="GO" id="GO:0016787">
    <property type="term" value="F:hydrolase activity"/>
    <property type="evidence" value="ECO:0007669"/>
    <property type="project" value="UniProtKB-KW"/>
</dbReference>
<keyword evidence="5" id="KW-1185">Reference proteome</keyword>
<dbReference type="PANTHER" id="PTHR46640">
    <property type="entry name" value="TRIACYLGLYCEROL LIPASE, PUTATIVE (AFU_ORTHOLOGUE AFUA_6G06510)-RELATED"/>
    <property type="match status" value="1"/>
</dbReference>